<dbReference type="InterPro" id="IPR018547">
    <property type="entry name" value="AbiEi_C"/>
</dbReference>
<dbReference type="Pfam" id="PF09407">
    <property type="entry name" value="AbiEi_1"/>
    <property type="match status" value="1"/>
</dbReference>
<accession>X1BL20</accession>
<dbReference type="AlphaFoldDB" id="X1BL20"/>
<gene>
    <name evidence="2" type="ORF">S01H4_29644</name>
</gene>
<feature type="non-terminal residue" evidence="2">
    <location>
        <position position="235"/>
    </location>
</feature>
<evidence type="ECO:0000259" key="1">
    <source>
        <dbReference type="Pfam" id="PF09407"/>
    </source>
</evidence>
<evidence type="ECO:0000313" key="2">
    <source>
        <dbReference type="EMBL" id="GAG81887.1"/>
    </source>
</evidence>
<sequence>MRYKNNKLKTLGPQAAHLVITLYEQNKPIFRLKEVQKILRVDEVSSRNFVRKLVNRRVVTRLKPGLFILVPFELGKEAEYIGNPFVVAREIMGEKDYFLSHATAMEIHGGVTQPQLVVYVTTLKPRRSITALGIEFRFIHSQKKYFFGISDHWVTKQEKVKVSDLERTIIDGLKQPEYCGGLTEVAKGLWMRQQDVNINRLISYAIKIGVGVVFRRLGFLLELYKIGISEDWEKR</sequence>
<protein>
    <recommendedName>
        <fullName evidence="1">AbiEi antitoxin C-terminal domain-containing protein</fullName>
    </recommendedName>
</protein>
<organism evidence="2">
    <name type="scientific">marine sediment metagenome</name>
    <dbReference type="NCBI Taxonomy" id="412755"/>
    <lineage>
        <taxon>unclassified sequences</taxon>
        <taxon>metagenomes</taxon>
        <taxon>ecological metagenomes</taxon>
    </lineage>
</organism>
<feature type="domain" description="AbiEi antitoxin C-terminal" evidence="1">
    <location>
        <begin position="85"/>
        <end position="223"/>
    </location>
</feature>
<comment type="caution">
    <text evidence="2">The sequence shown here is derived from an EMBL/GenBank/DDBJ whole genome shotgun (WGS) entry which is preliminary data.</text>
</comment>
<dbReference type="EMBL" id="BART01015237">
    <property type="protein sequence ID" value="GAG81887.1"/>
    <property type="molecule type" value="Genomic_DNA"/>
</dbReference>
<proteinExistence type="predicted"/>
<name>X1BL20_9ZZZZ</name>
<reference evidence="2" key="1">
    <citation type="journal article" date="2014" name="Front. Microbiol.">
        <title>High frequency of phylogenetically diverse reductive dehalogenase-homologous genes in deep subseafloor sedimentary metagenomes.</title>
        <authorList>
            <person name="Kawai M."/>
            <person name="Futagami T."/>
            <person name="Toyoda A."/>
            <person name="Takaki Y."/>
            <person name="Nishi S."/>
            <person name="Hori S."/>
            <person name="Arai W."/>
            <person name="Tsubouchi T."/>
            <person name="Morono Y."/>
            <person name="Uchiyama I."/>
            <person name="Ito T."/>
            <person name="Fujiyama A."/>
            <person name="Inagaki F."/>
            <person name="Takami H."/>
        </authorList>
    </citation>
    <scope>NUCLEOTIDE SEQUENCE</scope>
    <source>
        <strain evidence="2">Expedition CK06-06</strain>
    </source>
</reference>